<keyword evidence="8" id="KW-0868">Chloride</keyword>
<dbReference type="InterPro" id="IPR001807">
    <property type="entry name" value="ClC"/>
</dbReference>
<keyword evidence="6 10" id="KW-0472">Membrane</keyword>
<gene>
    <name evidence="11" type="ORF">S06H3_57288</name>
</gene>
<name>X1RRN0_9ZZZZ</name>
<evidence type="ECO:0000256" key="5">
    <source>
        <dbReference type="ARBA" id="ARBA00023065"/>
    </source>
</evidence>
<keyword evidence="2" id="KW-0813">Transport</keyword>
<evidence type="ECO:0000256" key="10">
    <source>
        <dbReference type="SAM" id="Phobius"/>
    </source>
</evidence>
<dbReference type="InterPro" id="IPR050368">
    <property type="entry name" value="ClC-type_chloride_channel"/>
</dbReference>
<dbReference type="GO" id="GO:0005254">
    <property type="term" value="F:chloride channel activity"/>
    <property type="evidence" value="ECO:0007669"/>
    <property type="project" value="UniProtKB-KW"/>
</dbReference>
<comment type="subcellular location">
    <subcellularLocation>
        <location evidence="1">Membrane</location>
        <topology evidence="1">Multi-pass membrane protein</topology>
    </subcellularLocation>
</comment>
<dbReference type="PANTHER" id="PTHR43427:SF6">
    <property type="entry name" value="CHLORIDE CHANNEL PROTEIN CLC-E"/>
    <property type="match status" value="1"/>
</dbReference>
<evidence type="ECO:0000256" key="6">
    <source>
        <dbReference type="ARBA" id="ARBA00023136"/>
    </source>
</evidence>
<keyword evidence="4 10" id="KW-1133">Transmembrane helix</keyword>
<evidence type="ECO:0000256" key="4">
    <source>
        <dbReference type="ARBA" id="ARBA00022989"/>
    </source>
</evidence>
<dbReference type="Pfam" id="PF00654">
    <property type="entry name" value="Voltage_CLC"/>
    <property type="match status" value="1"/>
</dbReference>
<dbReference type="AlphaFoldDB" id="X1RRN0"/>
<feature type="transmembrane region" description="Helical" evidence="10">
    <location>
        <begin position="63"/>
        <end position="85"/>
    </location>
</feature>
<evidence type="ECO:0008006" key="12">
    <source>
        <dbReference type="Google" id="ProtNLM"/>
    </source>
</evidence>
<protein>
    <recommendedName>
        <fullName evidence="12">Chloride channel protein</fullName>
    </recommendedName>
</protein>
<keyword evidence="7" id="KW-0869">Chloride channel</keyword>
<keyword evidence="3 10" id="KW-0812">Transmembrane</keyword>
<dbReference type="CDD" id="cd00400">
    <property type="entry name" value="Voltage_gated_ClC"/>
    <property type="match status" value="1"/>
</dbReference>
<evidence type="ECO:0000256" key="9">
    <source>
        <dbReference type="ARBA" id="ARBA00023303"/>
    </source>
</evidence>
<comment type="caution">
    <text evidence="11">The sequence shown here is derived from an EMBL/GenBank/DDBJ whole genome shotgun (WGS) entry which is preliminary data.</text>
</comment>
<proteinExistence type="predicted"/>
<evidence type="ECO:0000256" key="8">
    <source>
        <dbReference type="ARBA" id="ARBA00023214"/>
    </source>
</evidence>
<feature type="transmembrane region" description="Helical" evidence="10">
    <location>
        <begin position="105"/>
        <end position="127"/>
    </location>
</feature>
<feature type="non-terminal residue" evidence="11">
    <location>
        <position position="144"/>
    </location>
</feature>
<evidence type="ECO:0000313" key="11">
    <source>
        <dbReference type="EMBL" id="GAI58169.1"/>
    </source>
</evidence>
<evidence type="ECO:0000256" key="7">
    <source>
        <dbReference type="ARBA" id="ARBA00023173"/>
    </source>
</evidence>
<keyword evidence="5" id="KW-0406">Ion transport</keyword>
<accession>X1RRN0</accession>
<dbReference type="SUPFAM" id="SSF81340">
    <property type="entry name" value="Clc chloride channel"/>
    <property type="match status" value="1"/>
</dbReference>
<dbReference type="InterPro" id="IPR014743">
    <property type="entry name" value="Cl-channel_core"/>
</dbReference>
<keyword evidence="9" id="KW-0407">Ion channel</keyword>
<organism evidence="11">
    <name type="scientific">marine sediment metagenome</name>
    <dbReference type="NCBI Taxonomy" id="412755"/>
    <lineage>
        <taxon>unclassified sequences</taxon>
        <taxon>metagenomes</taxon>
        <taxon>ecological metagenomes</taxon>
    </lineage>
</organism>
<evidence type="ECO:0000256" key="2">
    <source>
        <dbReference type="ARBA" id="ARBA00022448"/>
    </source>
</evidence>
<dbReference type="GO" id="GO:0034707">
    <property type="term" value="C:chloride channel complex"/>
    <property type="evidence" value="ECO:0007669"/>
    <property type="project" value="UniProtKB-KW"/>
</dbReference>
<sequence>MGREGPIVQIGSAMGSTVGQFLKASESRMRTLVGCGAAAGMAATFNAPLGGALFAVEVILGDFGLAQITPIIISSVSATAISRHFLGNHPAFMVPPTSLVSYYEYFFYAALGLCAGALAWLFVTMLYSSEDLFERIRLPVWFQT</sequence>
<dbReference type="EMBL" id="BARV01036954">
    <property type="protein sequence ID" value="GAI58169.1"/>
    <property type="molecule type" value="Genomic_DNA"/>
</dbReference>
<evidence type="ECO:0000256" key="3">
    <source>
        <dbReference type="ARBA" id="ARBA00022692"/>
    </source>
</evidence>
<dbReference type="Gene3D" id="1.10.3080.10">
    <property type="entry name" value="Clc chloride channel"/>
    <property type="match status" value="1"/>
</dbReference>
<reference evidence="11" key="1">
    <citation type="journal article" date="2014" name="Front. Microbiol.">
        <title>High frequency of phylogenetically diverse reductive dehalogenase-homologous genes in deep subseafloor sedimentary metagenomes.</title>
        <authorList>
            <person name="Kawai M."/>
            <person name="Futagami T."/>
            <person name="Toyoda A."/>
            <person name="Takaki Y."/>
            <person name="Nishi S."/>
            <person name="Hori S."/>
            <person name="Arai W."/>
            <person name="Tsubouchi T."/>
            <person name="Morono Y."/>
            <person name="Uchiyama I."/>
            <person name="Ito T."/>
            <person name="Fujiyama A."/>
            <person name="Inagaki F."/>
            <person name="Takami H."/>
        </authorList>
    </citation>
    <scope>NUCLEOTIDE SEQUENCE</scope>
    <source>
        <strain evidence="11">Expedition CK06-06</strain>
    </source>
</reference>
<feature type="transmembrane region" description="Helical" evidence="10">
    <location>
        <begin position="31"/>
        <end position="56"/>
    </location>
</feature>
<dbReference type="PANTHER" id="PTHR43427">
    <property type="entry name" value="CHLORIDE CHANNEL PROTEIN CLC-E"/>
    <property type="match status" value="1"/>
</dbReference>
<evidence type="ECO:0000256" key="1">
    <source>
        <dbReference type="ARBA" id="ARBA00004141"/>
    </source>
</evidence>